<name>A0A7G9FJQ6_9FIRM</name>
<organism evidence="1 2">
    <name type="scientific">Wujia chipingensis</name>
    <dbReference type="NCBI Taxonomy" id="2763670"/>
    <lineage>
        <taxon>Bacteria</taxon>
        <taxon>Bacillati</taxon>
        <taxon>Bacillota</taxon>
        <taxon>Clostridia</taxon>
        <taxon>Lachnospirales</taxon>
        <taxon>Lachnospiraceae</taxon>
        <taxon>Wujia</taxon>
    </lineage>
</organism>
<proteinExistence type="predicted"/>
<gene>
    <name evidence="1" type="ORF">H9Q76_08505</name>
</gene>
<keyword evidence="1" id="KW-0808">Transferase</keyword>
<dbReference type="Proteomes" id="UP000515819">
    <property type="component" value="Chromosome"/>
</dbReference>
<dbReference type="InterPro" id="IPR029057">
    <property type="entry name" value="PRTase-like"/>
</dbReference>
<dbReference type="RefSeq" id="WP_021985181.1">
    <property type="nucleotide sequence ID" value="NZ_CP060632.1"/>
</dbReference>
<dbReference type="CDD" id="cd06223">
    <property type="entry name" value="PRTases_typeI"/>
    <property type="match status" value="1"/>
</dbReference>
<evidence type="ECO:0000313" key="1">
    <source>
        <dbReference type="EMBL" id="QNL98787.1"/>
    </source>
</evidence>
<reference evidence="1 2" key="1">
    <citation type="submission" date="2020-08" db="EMBL/GenBank/DDBJ databases">
        <authorList>
            <person name="Liu C."/>
            <person name="Sun Q."/>
        </authorList>
    </citation>
    <scope>NUCLEOTIDE SEQUENCE [LARGE SCALE GENOMIC DNA]</scope>
    <source>
        <strain evidence="1 2">NSJ-4</strain>
    </source>
</reference>
<dbReference type="Gene3D" id="3.40.50.2020">
    <property type="match status" value="1"/>
</dbReference>
<protein>
    <submittedName>
        <fullName evidence="1">Orotate phosphoribosyltransferase</fullName>
    </submittedName>
</protein>
<keyword evidence="1" id="KW-0328">Glycosyltransferase</keyword>
<dbReference type="AlphaFoldDB" id="A0A7G9FJQ6"/>
<dbReference type="GO" id="GO:0016757">
    <property type="term" value="F:glycosyltransferase activity"/>
    <property type="evidence" value="ECO:0007669"/>
    <property type="project" value="UniProtKB-KW"/>
</dbReference>
<dbReference type="InterPro" id="IPR000836">
    <property type="entry name" value="PRTase_dom"/>
</dbReference>
<keyword evidence="2" id="KW-1185">Reference proteome</keyword>
<dbReference type="KEGG" id="wcp:H9Q76_08505"/>
<dbReference type="SUPFAM" id="SSF53271">
    <property type="entry name" value="PRTase-like"/>
    <property type="match status" value="1"/>
</dbReference>
<dbReference type="EMBL" id="CP060632">
    <property type="protein sequence ID" value="QNL98787.1"/>
    <property type="molecule type" value="Genomic_DNA"/>
</dbReference>
<sequence>MENTNTFKVQSTSSNLISLNVTPGHYATSSSHINYYIDMTSLKSRRSEAHAAAKVLAARYAATTIIDTIVCLDGTNVIGAYLADELLNTGILSANLHNTAYIISPEQHSGGQLIFRENYLSMIKGKHVLVLLATATTGKTLQTALECIEYYGGEVVGVSSIFSAADEIHDEQINTIFRTEDIPNYETHSAADCPLCKAGIPIKGIINSHGYSSL</sequence>
<accession>A0A7G9FJQ6</accession>
<evidence type="ECO:0000313" key="2">
    <source>
        <dbReference type="Proteomes" id="UP000515819"/>
    </source>
</evidence>